<evidence type="ECO:0000256" key="12">
    <source>
        <dbReference type="ARBA" id="ARBA00023239"/>
    </source>
</evidence>
<evidence type="ECO:0000256" key="2">
    <source>
        <dbReference type="ARBA" id="ARBA00004797"/>
    </source>
</evidence>
<accession>A0A7J6LW53</accession>
<organism evidence="19 20">
    <name type="scientific">Perkinsus olseni</name>
    <name type="common">Perkinsus atlanticus</name>
    <dbReference type="NCBI Taxonomy" id="32597"/>
    <lineage>
        <taxon>Eukaryota</taxon>
        <taxon>Sar</taxon>
        <taxon>Alveolata</taxon>
        <taxon>Perkinsozoa</taxon>
        <taxon>Perkinsea</taxon>
        <taxon>Perkinsida</taxon>
        <taxon>Perkinsidae</taxon>
        <taxon>Perkinsus</taxon>
    </lineage>
</organism>
<evidence type="ECO:0000256" key="1">
    <source>
        <dbReference type="ARBA" id="ARBA00001966"/>
    </source>
</evidence>
<dbReference type="SUPFAM" id="SSF52218">
    <property type="entry name" value="Flavoproteins"/>
    <property type="match status" value="1"/>
</dbReference>
<dbReference type="UniPathway" id="UPA00375"/>
<name>A0A7J6LW53_PEROL</name>
<dbReference type="GO" id="GO:0031591">
    <property type="term" value="P:wybutosine biosynthetic process"/>
    <property type="evidence" value="ECO:0007669"/>
    <property type="project" value="TreeGrafter"/>
</dbReference>
<comment type="pathway">
    <text evidence="2">tRNA modification; wybutosine-tRNA(Phe) biosynthesis.</text>
</comment>
<evidence type="ECO:0000256" key="7">
    <source>
        <dbReference type="ARBA" id="ARBA00022694"/>
    </source>
</evidence>
<dbReference type="InterPro" id="IPR013785">
    <property type="entry name" value="Aldolase_TIM"/>
</dbReference>
<dbReference type="PROSITE" id="PS50902">
    <property type="entry name" value="FLAVODOXIN_LIKE"/>
    <property type="match status" value="1"/>
</dbReference>
<dbReference type="InterPro" id="IPR034556">
    <property type="entry name" value="tRNA_wybutosine-synthase"/>
</dbReference>
<evidence type="ECO:0000313" key="20">
    <source>
        <dbReference type="Proteomes" id="UP000572268"/>
    </source>
</evidence>
<dbReference type="GO" id="GO:0102521">
    <property type="term" value="F:tRNA-4-demethylwyosine synthase activity"/>
    <property type="evidence" value="ECO:0007669"/>
    <property type="project" value="UniProtKB-EC"/>
</dbReference>
<dbReference type="Pfam" id="PF00258">
    <property type="entry name" value="Flavodoxin_1"/>
    <property type="match status" value="1"/>
</dbReference>
<dbReference type="SFLD" id="SFLDG01071">
    <property type="entry name" value="tRNA_wybutosine-synthesizing"/>
    <property type="match status" value="1"/>
</dbReference>
<evidence type="ECO:0000259" key="17">
    <source>
        <dbReference type="PROSITE" id="PS50902"/>
    </source>
</evidence>
<protein>
    <recommendedName>
        <fullName evidence="4">tRNA 4-demethylwyosine synthase (AdoMet-dependent)</fullName>
        <ecNumber evidence="4">4.1.3.44</ecNumber>
    </recommendedName>
</protein>
<dbReference type="Pfam" id="PF00069">
    <property type="entry name" value="Pkinase"/>
    <property type="match status" value="1"/>
</dbReference>
<dbReference type="InterPro" id="IPR007197">
    <property type="entry name" value="rSAM"/>
</dbReference>
<dbReference type="Gene3D" id="3.20.20.70">
    <property type="entry name" value="Aldolase class I"/>
    <property type="match status" value="1"/>
</dbReference>
<evidence type="ECO:0000256" key="15">
    <source>
        <dbReference type="SAM" id="MobiDB-lite"/>
    </source>
</evidence>
<dbReference type="CDD" id="cd01335">
    <property type="entry name" value="Radical_SAM"/>
    <property type="match status" value="1"/>
</dbReference>
<dbReference type="GO" id="GO:0010181">
    <property type="term" value="F:FMN binding"/>
    <property type="evidence" value="ECO:0007669"/>
    <property type="project" value="InterPro"/>
</dbReference>
<dbReference type="SUPFAM" id="SSF102114">
    <property type="entry name" value="Radical SAM enzymes"/>
    <property type="match status" value="1"/>
</dbReference>
<dbReference type="SUPFAM" id="SSF56112">
    <property type="entry name" value="Protein kinase-like (PK-like)"/>
    <property type="match status" value="1"/>
</dbReference>
<gene>
    <name evidence="19" type="primary">TYW1_2</name>
    <name evidence="19" type="ORF">FOL46_004738</name>
</gene>
<dbReference type="Gene3D" id="3.30.200.20">
    <property type="entry name" value="Phosphorylase Kinase, domain 1"/>
    <property type="match status" value="1"/>
</dbReference>
<evidence type="ECO:0000256" key="9">
    <source>
        <dbReference type="ARBA" id="ARBA00022741"/>
    </source>
</evidence>
<dbReference type="InterPro" id="IPR000719">
    <property type="entry name" value="Prot_kinase_dom"/>
</dbReference>
<keyword evidence="9" id="KW-0547">Nucleotide-binding</keyword>
<comment type="cofactor">
    <cofactor evidence="1">
        <name>[4Fe-4S] cluster</name>
        <dbReference type="ChEBI" id="CHEBI:49883"/>
    </cofactor>
</comment>
<evidence type="ECO:0000259" key="18">
    <source>
        <dbReference type="PROSITE" id="PS51918"/>
    </source>
</evidence>
<sequence>MLAGGFYRALLSKHYSGPSRTVKVVYSSRTGTSKAAAGRLKDTLESDKIRVILLPIEQYSYEELCEESYLVLLLSTDTDGTPLPGAKDFTEQLRDAVYDFRVDKNVLEKCKVAVIGFGSEEYPAKHYCKVAKNCDDWLAKLGAQRVSPLLCISDTRDVEKQVSRCIDLIKKAYARLDAEPTDQRTADLEDDVESVGSEESTSDTEDGDVEDASGACGGNDKEMVTKKHRAALTREGYRLVGSHSAVKLCRWTKHQVRGRGGCYKHSFYGIESHQCMEATASLACANKCVFCWRHHRNPVGRSWTWAQDPPEEIVNGWLGNHAGMVKELKGVPGVTPERFEQAKRVRHCALSLVGEPIIYPQINTALDLLHQNGISTFMVTNGQFPEAIRSLIPVTQLYVSVDASNAEDMKAIDRPLFEDFWDRFIDSLTALKHKKQRTVYRMTLVKGYNISTAAEYAELLHLGNPHFLEIKAVTFCGKGDGSAQMTMENVPWFEEVVEFAQMIIESSPWVEERYEIACTHRHSCTVLIAQKSFKVDGVWHTWIDYDKFTQLALKYSKTGKPFAVEEYWAPTPAWAVYGAEEEGFDPEMKRHYRNGKTPELGKQIRAKQLREEQERSSKWLVHGQDHHRLVAIKKVEFVFDDLVDCKRTLREIAILNRLDHTSVIKIVDLVVPEDLVKFNDFYLVGSKWILAWSDDISRVKGKQKKGRELKRQLTGHVVTRWYRPPELIFVEDMYDEAVDIWSAGCIFAELLGMLKEVVSFPSDRGPLFPGSTCFPLSPDHKHANDHKFHARGNKDQLNMIFNVIGTPSDEDVESFEEKDIQEYLRCFTKRPGIGIAEVFRAASADASDLLERILVFNHKKRLTVGECLEHSYFKEVRGVELVAKDQVFLPFELESTLDEKDMRQYFILEMQKFHPEVKIPQELTVK</sequence>
<dbReference type="SFLD" id="SFLDS00029">
    <property type="entry name" value="Radical_SAM"/>
    <property type="match status" value="1"/>
</dbReference>
<keyword evidence="8" id="KW-0479">Metal-binding</keyword>
<comment type="caution">
    <text evidence="19">The sequence shown here is derived from an EMBL/GenBank/DDBJ whole genome shotgun (WGS) entry which is preliminary data.</text>
</comment>
<reference evidence="19 20" key="1">
    <citation type="submission" date="2020-04" db="EMBL/GenBank/DDBJ databases">
        <title>Perkinsus olseni comparative genomics.</title>
        <authorList>
            <person name="Bogema D.R."/>
        </authorList>
    </citation>
    <scope>NUCLEOTIDE SEQUENCE [LARGE SCALE GENOMIC DNA]</scope>
    <source>
        <strain evidence="19">ATCC PRA-31</strain>
    </source>
</reference>
<dbReference type="GO" id="GO:0005524">
    <property type="term" value="F:ATP binding"/>
    <property type="evidence" value="ECO:0007669"/>
    <property type="project" value="InterPro"/>
</dbReference>
<feature type="compositionally biased region" description="Acidic residues" evidence="15">
    <location>
        <begin position="200"/>
        <end position="211"/>
    </location>
</feature>
<evidence type="ECO:0000256" key="5">
    <source>
        <dbReference type="ARBA" id="ARBA00022485"/>
    </source>
</evidence>
<keyword evidence="6" id="KW-0949">S-adenosyl-L-methionine</keyword>
<dbReference type="PROSITE" id="PS51918">
    <property type="entry name" value="RADICAL_SAM"/>
    <property type="match status" value="1"/>
</dbReference>
<comment type="similarity">
    <text evidence="3">Belongs to the TYW1 family.</text>
</comment>
<dbReference type="InterPro" id="IPR008254">
    <property type="entry name" value="Flavodoxin/NO_synth"/>
</dbReference>
<evidence type="ECO:0000256" key="10">
    <source>
        <dbReference type="ARBA" id="ARBA00023004"/>
    </source>
</evidence>
<evidence type="ECO:0000259" key="16">
    <source>
        <dbReference type="PROSITE" id="PS50011"/>
    </source>
</evidence>
<dbReference type="InterPro" id="IPR011009">
    <property type="entry name" value="Kinase-like_dom_sf"/>
</dbReference>
<keyword evidence="11" id="KW-0411">Iron-sulfur</keyword>
<dbReference type="InterPro" id="IPR058240">
    <property type="entry name" value="rSAM_sf"/>
</dbReference>
<evidence type="ECO:0000256" key="13">
    <source>
        <dbReference type="ARBA" id="ARBA00025368"/>
    </source>
</evidence>
<dbReference type="PANTHER" id="PTHR13930:SF0">
    <property type="entry name" value="S-ADENOSYL-L-METHIONINE-DEPENDENT TRNA 4-DEMETHYLWYOSINE SYNTHASE TYW1-RELATED"/>
    <property type="match status" value="1"/>
</dbReference>
<dbReference type="Pfam" id="PF04055">
    <property type="entry name" value="Radical_SAM"/>
    <property type="match status" value="1"/>
</dbReference>
<dbReference type="GO" id="GO:0051539">
    <property type="term" value="F:4 iron, 4 sulfur cluster binding"/>
    <property type="evidence" value="ECO:0007669"/>
    <property type="project" value="UniProtKB-KW"/>
</dbReference>
<keyword evidence="10" id="KW-0408">Iron</keyword>
<dbReference type="InterPro" id="IPR029039">
    <property type="entry name" value="Flavoprotein-like_sf"/>
</dbReference>
<proteinExistence type="inferred from homology"/>
<keyword evidence="12" id="KW-0456">Lyase</keyword>
<evidence type="ECO:0000256" key="3">
    <source>
        <dbReference type="ARBA" id="ARBA00010115"/>
    </source>
</evidence>
<evidence type="ECO:0000256" key="11">
    <source>
        <dbReference type="ARBA" id="ARBA00023014"/>
    </source>
</evidence>
<dbReference type="FunFam" id="3.20.20.70:FF:000196">
    <property type="entry name" value="S-adenosyl-L-methionine-dependent tRNA 4-demethylwyosine synthase"/>
    <property type="match status" value="1"/>
</dbReference>
<comment type="function">
    <text evidence="13">Probable component of the wybutosine biosynthesis pathway. Wybutosine is a hyper modified guanosine with a tricyclic base found at the 3'-position adjacent to the anticodon of eukaryotic phenylalanine tRNA. Catalyzes the condensation of N-methylguanine with 2 carbon atoms from pyruvate to form the tricyclic 4-demethylwyosine, an intermediate in wybutosine biosynthesis.</text>
</comment>
<evidence type="ECO:0000256" key="8">
    <source>
        <dbReference type="ARBA" id="ARBA00022723"/>
    </source>
</evidence>
<dbReference type="GO" id="GO:0046872">
    <property type="term" value="F:metal ion binding"/>
    <property type="evidence" value="ECO:0007669"/>
    <property type="project" value="UniProtKB-KW"/>
</dbReference>
<evidence type="ECO:0000313" key="19">
    <source>
        <dbReference type="EMBL" id="KAF4663454.1"/>
    </source>
</evidence>
<feature type="domain" description="Radical SAM core" evidence="18">
    <location>
        <begin position="268"/>
        <end position="513"/>
    </location>
</feature>
<dbReference type="Gene3D" id="3.40.50.360">
    <property type="match status" value="1"/>
</dbReference>
<keyword evidence="5" id="KW-0004">4Fe-4S</keyword>
<dbReference type="Proteomes" id="UP000572268">
    <property type="component" value="Unassembled WGS sequence"/>
</dbReference>
<dbReference type="SFLD" id="SFLDF00284">
    <property type="entry name" value="tRNA_wybutosine-synthesizing"/>
    <property type="match status" value="1"/>
</dbReference>
<dbReference type="Pfam" id="PF08608">
    <property type="entry name" value="Wyosine_form"/>
    <property type="match status" value="1"/>
</dbReference>
<comment type="catalytic activity">
    <reaction evidence="14">
        <text>N(1)-methylguanosine(37) in tRNA(Phe) + pyruvate + S-adenosyl-L-methionine = 4-demethylwyosine(37) in tRNA(Phe) + 5'-deoxyadenosine + L-methionine + CO2 + H2O</text>
        <dbReference type="Rhea" id="RHEA:36347"/>
        <dbReference type="Rhea" id="RHEA-COMP:10164"/>
        <dbReference type="Rhea" id="RHEA-COMP:10165"/>
        <dbReference type="ChEBI" id="CHEBI:15361"/>
        <dbReference type="ChEBI" id="CHEBI:15377"/>
        <dbReference type="ChEBI" id="CHEBI:16526"/>
        <dbReference type="ChEBI" id="CHEBI:17319"/>
        <dbReference type="ChEBI" id="CHEBI:57844"/>
        <dbReference type="ChEBI" id="CHEBI:59789"/>
        <dbReference type="ChEBI" id="CHEBI:64315"/>
        <dbReference type="ChEBI" id="CHEBI:73542"/>
        <dbReference type="EC" id="4.1.3.44"/>
    </reaction>
</comment>
<dbReference type="SMART" id="SM00220">
    <property type="entry name" value="S_TKc"/>
    <property type="match status" value="1"/>
</dbReference>
<dbReference type="AlphaFoldDB" id="A0A7J6LW53"/>
<dbReference type="PRINTS" id="PR00369">
    <property type="entry name" value="FLAVODOXIN"/>
</dbReference>
<feature type="region of interest" description="Disordered" evidence="15">
    <location>
        <begin position="180"/>
        <end position="220"/>
    </location>
</feature>
<dbReference type="GO" id="GO:0004672">
    <property type="term" value="F:protein kinase activity"/>
    <property type="evidence" value="ECO:0007669"/>
    <property type="project" value="InterPro"/>
</dbReference>
<dbReference type="EC" id="4.1.3.44" evidence="4"/>
<dbReference type="PANTHER" id="PTHR13930">
    <property type="entry name" value="S-ADENOSYL-L-METHIONINE-DEPENDENT TRNA 4-DEMETHYLWYOSINE SYNTHASE"/>
    <property type="match status" value="1"/>
</dbReference>
<dbReference type="EMBL" id="JABANN010000289">
    <property type="protein sequence ID" value="KAF4663454.1"/>
    <property type="molecule type" value="Genomic_DNA"/>
</dbReference>
<feature type="domain" description="Protein kinase" evidence="16">
    <location>
        <begin position="470"/>
        <end position="873"/>
    </location>
</feature>
<dbReference type="InterPro" id="IPR001094">
    <property type="entry name" value="Flavdoxin-like"/>
</dbReference>
<dbReference type="InterPro" id="IPR013917">
    <property type="entry name" value="tRNA_wybutosine-synth"/>
</dbReference>
<feature type="domain" description="Flavodoxin-like" evidence="17">
    <location>
        <begin position="22"/>
        <end position="173"/>
    </location>
</feature>
<evidence type="ECO:0000256" key="6">
    <source>
        <dbReference type="ARBA" id="ARBA00022691"/>
    </source>
</evidence>
<evidence type="ECO:0000256" key="14">
    <source>
        <dbReference type="ARBA" id="ARBA00049466"/>
    </source>
</evidence>
<evidence type="ECO:0000256" key="4">
    <source>
        <dbReference type="ARBA" id="ARBA00012821"/>
    </source>
</evidence>
<keyword evidence="7" id="KW-0819">tRNA processing</keyword>
<dbReference type="Gene3D" id="1.10.510.10">
    <property type="entry name" value="Transferase(Phosphotransferase) domain 1"/>
    <property type="match status" value="1"/>
</dbReference>
<dbReference type="PROSITE" id="PS50011">
    <property type="entry name" value="PROTEIN_KINASE_DOM"/>
    <property type="match status" value="1"/>
</dbReference>